<comment type="caution">
    <text evidence="2">The sequence shown here is derived from an EMBL/GenBank/DDBJ whole genome shotgun (WGS) entry which is preliminary data.</text>
</comment>
<evidence type="ECO:0000313" key="3">
    <source>
        <dbReference type="Proteomes" id="UP001499843"/>
    </source>
</evidence>
<protein>
    <submittedName>
        <fullName evidence="2">Uncharacterized protein</fullName>
    </submittedName>
</protein>
<feature type="region of interest" description="Disordered" evidence="1">
    <location>
        <begin position="29"/>
        <end position="65"/>
    </location>
</feature>
<dbReference type="RefSeq" id="WP_344490261.1">
    <property type="nucleotide sequence ID" value="NZ_BAAAQX010000036.1"/>
</dbReference>
<gene>
    <name evidence="2" type="ORF">GCM10009850_093170</name>
</gene>
<sequence length="118" mass="12238">MVAEPPAFQLRLDLPQPLAGALLTGPRLAQPHTCRGQPVPRAGGPGAGALQPVAARSRSGAVTRSRYARAVARSEYARSEYARSEYARSRYARAVIRGPDGGAGPGQSGSTKGDGRGL</sequence>
<feature type="compositionally biased region" description="Low complexity" evidence="1">
    <location>
        <begin position="35"/>
        <end position="55"/>
    </location>
</feature>
<reference evidence="2 3" key="1">
    <citation type="journal article" date="2019" name="Int. J. Syst. Evol. Microbiol.">
        <title>The Global Catalogue of Microorganisms (GCM) 10K type strain sequencing project: providing services to taxonomists for standard genome sequencing and annotation.</title>
        <authorList>
            <consortium name="The Broad Institute Genomics Platform"/>
            <consortium name="The Broad Institute Genome Sequencing Center for Infectious Disease"/>
            <person name="Wu L."/>
            <person name="Ma J."/>
        </authorList>
    </citation>
    <scope>NUCLEOTIDE SEQUENCE [LARGE SCALE GENOMIC DNA]</scope>
    <source>
        <strain evidence="2 3">JCM 16114</strain>
    </source>
</reference>
<feature type="region of interest" description="Disordered" evidence="1">
    <location>
        <begin position="96"/>
        <end position="118"/>
    </location>
</feature>
<accession>A0ABN3CWQ7</accession>
<dbReference type="Proteomes" id="UP001499843">
    <property type="component" value="Unassembled WGS sequence"/>
</dbReference>
<name>A0ABN3CWQ7_9ACTN</name>
<organism evidence="2 3">
    <name type="scientific">Nonomuraea monospora</name>
    <dbReference type="NCBI Taxonomy" id="568818"/>
    <lineage>
        <taxon>Bacteria</taxon>
        <taxon>Bacillati</taxon>
        <taxon>Actinomycetota</taxon>
        <taxon>Actinomycetes</taxon>
        <taxon>Streptosporangiales</taxon>
        <taxon>Streptosporangiaceae</taxon>
        <taxon>Nonomuraea</taxon>
    </lineage>
</organism>
<keyword evidence="3" id="KW-1185">Reference proteome</keyword>
<dbReference type="EMBL" id="BAAAQX010000036">
    <property type="protein sequence ID" value="GAA2213854.1"/>
    <property type="molecule type" value="Genomic_DNA"/>
</dbReference>
<proteinExistence type="predicted"/>
<evidence type="ECO:0000313" key="2">
    <source>
        <dbReference type="EMBL" id="GAA2213854.1"/>
    </source>
</evidence>
<evidence type="ECO:0000256" key="1">
    <source>
        <dbReference type="SAM" id="MobiDB-lite"/>
    </source>
</evidence>